<dbReference type="InterPro" id="IPR037185">
    <property type="entry name" value="EmrE-like"/>
</dbReference>
<keyword evidence="3 5" id="KW-1133">Transmembrane helix</keyword>
<feature type="transmembrane region" description="Helical" evidence="5">
    <location>
        <begin position="45"/>
        <end position="64"/>
    </location>
</feature>
<reference evidence="8" key="1">
    <citation type="submission" date="2015-05" db="EMBL/GenBank/DDBJ databases">
        <title>Draft genome sequencing of a biphenyl-degrading bacterium, Pseudomonas balearica KF707 (=NBRC110670).</title>
        <authorList>
            <person name="Kimura N."/>
            <person name="Hirose J."/>
            <person name="Watanabe T."/>
            <person name="Suenaga H."/>
            <person name="Fujihara H."/>
            <person name="Noguchi M."/>
            <person name="Hashimoto M."/>
            <person name="Shimodaira J."/>
            <person name="Tsuchikane K."/>
            <person name="Hosoyama A."/>
            <person name="Yamazoe A."/>
            <person name="Fujita N."/>
            <person name="Furukawa K."/>
        </authorList>
    </citation>
    <scope>NUCLEOTIDE SEQUENCE [LARGE SCALE GENOMIC DNA]</scope>
    <source>
        <strain evidence="8">DSM 10086 / NBRC 110670 / KF707</strain>
    </source>
</reference>
<evidence type="ECO:0000256" key="5">
    <source>
        <dbReference type="SAM" id="Phobius"/>
    </source>
</evidence>
<dbReference type="PANTHER" id="PTHR32322">
    <property type="entry name" value="INNER MEMBRANE TRANSPORTER"/>
    <property type="match status" value="1"/>
</dbReference>
<evidence type="ECO:0000259" key="6">
    <source>
        <dbReference type="Pfam" id="PF00892"/>
    </source>
</evidence>
<evidence type="ECO:0000256" key="1">
    <source>
        <dbReference type="ARBA" id="ARBA00004141"/>
    </source>
</evidence>
<feature type="transmembrane region" description="Helical" evidence="5">
    <location>
        <begin position="132"/>
        <end position="152"/>
    </location>
</feature>
<evidence type="ECO:0000256" key="3">
    <source>
        <dbReference type="ARBA" id="ARBA00022989"/>
    </source>
</evidence>
<feature type="transmembrane region" description="Helical" evidence="5">
    <location>
        <begin position="76"/>
        <end position="97"/>
    </location>
</feature>
<reference evidence="7 8" key="2">
    <citation type="journal article" date="2017" name="Int. J. Syst. Evol. Microbiol.">
        <title>Pseudomonas furukawaii sp. nov., a polychlorinated biphenyl-degrading bacterium isolated from biphenyl-contaminated soil in Japan.</title>
        <authorList>
            <person name="Kimura N."/>
            <person name="Watanabe T."/>
            <person name="Suenaga H."/>
            <person name="Fujihara H."/>
            <person name="Futagami T."/>
            <person name="Goto M."/>
            <person name="Hanada S."/>
            <person name="Hirose J."/>
        </authorList>
    </citation>
    <scope>NUCLEOTIDE SEQUENCE [LARGE SCALE GENOMIC DNA]</scope>
    <source>
        <strain evidence="8">DSM 10086 / NBRC 110670 / KF707</strain>
    </source>
</reference>
<feature type="transmembrane region" description="Helical" evidence="5">
    <location>
        <begin position="189"/>
        <end position="210"/>
    </location>
</feature>
<dbReference type="EMBL" id="AP014862">
    <property type="protein sequence ID" value="BAU74087.1"/>
    <property type="molecule type" value="Genomic_DNA"/>
</dbReference>
<feature type="domain" description="EamA" evidence="6">
    <location>
        <begin position="17"/>
        <end position="147"/>
    </location>
</feature>
<dbReference type="Proteomes" id="UP000218554">
    <property type="component" value="Chromosome"/>
</dbReference>
<sequence>MLHHMNSHSRRMGYARGFALVLLAAFCYGLQPLFAQYAYEGGADPIGLLLARFAIATGVLLVFLRCRGIALPRGRLARQNLLLGLGYGLAALGYYSAARSTSVSLAIILVYSFPAFVTVVSITCLGERASALKLASLALALGGVSMATGLSLSGASIGALWALLAAVCYGASIIYGTHRISHESPVASAAMLLLGCALSFAVAAALQGAALPATAFAWWSTLGLALFATLVPVAAFLAGSPRIGPSAAATLSTLEPVVAVTIAVLLMGERVTFSMLAGGAMVMLAAVLLARPAPSEREFAALEGSSAGDR</sequence>
<dbReference type="InterPro" id="IPR000620">
    <property type="entry name" value="EamA_dom"/>
</dbReference>
<keyword evidence="4 5" id="KW-0472">Membrane</keyword>
<feature type="domain" description="EamA" evidence="6">
    <location>
        <begin position="157"/>
        <end position="289"/>
    </location>
</feature>
<evidence type="ECO:0000256" key="2">
    <source>
        <dbReference type="ARBA" id="ARBA00022692"/>
    </source>
</evidence>
<feature type="transmembrane region" description="Helical" evidence="5">
    <location>
        <begin position="273"/>
        <end position="290"/>
    </location>
</feature>
<feature type="transmembrane region" description="Helical" evidence="5">
    <location>
        <begin position="158"/>
        <end position="177"/>
    </location>
</feature>
<dbReference type="Pfam" id="PF00892">
    <property type="entry name" value="EamA"/>
    <property type="match status" value="2"/>
</dbReference>
<gene>
    <name evidence="7" type="ORF">KF707C_23990</name>
</gene>
<accession>A0AAD1BZN9</accession>
<keyword evidence="2 5" id="KW-0812">Transmembrane</keyword>
<keyword evidence="8" id="KW-1185">Reference proteome</keyword>
<name>A0AAD1BZN9_METFU</name>
<dbReference type="InterPro" id="IPR050638">
    <property type="entry name" value="AA-Vitamin_Transporters"/>
</dbReference>
<evidence type="ECO:0000313" key="7">
    <source>
        <dbReference type="EMBL" id="BAU74087.1"/>
    </source>
</evidence>
<proteinExistence type="predicted"/>
<evidence type="ECO:0000313" key="8">
    <source>
        <dbReference type="Proteomes" id="UP000218554"/>
    </source>
</evidence>
<organism evidence="7 8">
    <name type="scientific">Metapseudomonas furukawaii</name>
    <name type="common">Pseudomonas furukawaii</name>
    <dbReference type="NCBI Taxonomy" id="1149133"/>
    <lineage>
        <taxon>Bacteria</taxon>
        <taxon>Pseudomonadati</taxon>
        <taxon>Pseudomonadota</taxon>
        <taxon>Gammaproteobacteria</taxon>
        <taxon>Pseudomonadales</taxon>
        <taxon>Pseudomonadaceae</taxon>
        <taxon>Metapseudomonas</taxon>
    </lineage>
</organism>
<feature type="transmembrane region" description="Helical" evidence="5">
    <location>
        <begin position="216"/>
        <end position="239"/>
    </location>
</feature>
<dbReference type="PANTHER" id="PTHR32322:SF9">
    <property type="entry name" value="AMINO-ACID METABOLITE EFFLUX PUMP-RELATED"/>
    <property type="match status" value="1"/>
</dbReference>
<evidence type="ECO:0000256" key="4">
    <source>
        <dbReference type="ARBA" id="ARBA00023136"/>
    </source>
</evidence>
<feature type="transmembrane region" description="Helical" evidence="5">
    <location>
        <begin position="103"/>
        <end position="125"/>
    </location>
</feature>
<comment type="subcellular location">
    <subcellularLocation>
        <location evidence="1">Membrane</location>
        <topology evidence="1">Multi-pass membrane protein</topology>
    </subcellularLocation>
</comment>
<feature type="transmembrane region" description="Helical" evidence="5">
    <location>
        <begin position="246"/>
        <end position="267"/>
    </location>
</feature>
<dbReference type="GO" id="GO:0016020">
    <property type="term" value="C:membrane"/>
    <property type="evidence" value="ECO:0007669"/>
    <property type="project" value="UniProtKB-SubCell"/>
</dbReference>
<dbReference type="KEGG" id="pfuw:KF707C_23990"/>
<dbReference type="AlphaFoldDB" id="A0AAD1BZN9"/>
<protein>
    <recommendedName>
        <fullName evidence="6">EamA domain-containing protein</fullName>
    </recommendedName>
</protein>
<dbReference type="SUPFAM" id="SSF103481">
    <property type="entry name" value="Multidrug resistance efflux transporter EmrE"/>
    <property type="match status" value="2"/>
</dbReference>